<gene>
    <name evidence="2" type="ORF">UFOPK1835_01899</name>
</gene>
<keyword evidence="1" id="KW-0472">Membrane</keyword>
<dbReference type="InterPro" id="IPR023365">
    <property type="entry name" value="Sortase_dom-sf"/>
</dbReference>
<feature type="transmembrane region" description="Helical" evidence="1">
    <location>
        <begin position="99"/>
        <end position="121"/>
    </location>
</feature>
<protein>
    <submittedName>
        <fullName evidence="2">Unannotated protein</fullName>
    </submittedName>
</protein>
<accession>A0A6J6IDH9</accession>
<feature type="transmembrane region" description="Helical" evidence="1">
    <location>
        <begin position="71"/>
        <end position="92"/>
    </location>
</feature>
<dbReference type="EMBL" id="CAEZUP010000113">
    <property type="protein sequence ID" value="CAB4622509.1"/>
    <property type="molecule type" value="Genomic_DNA"/>
</dbReference>
<reference evidence="2" key="1">
    <citation type="submission" date="2020-05" db="EMBL/GenBank/DDBJ databases">
        <authorList>
            <person name="Chiriac C."/>
            <person name="Salcher M."/>
            <person name="Ghai R."/>
            <person name="Kavagutti S V."/>
        </authorList>
    </citation>
    <scope>NUCLEOTIDE SEQUENCE</scope>
</reference>
<dbReference type="AlphaFoldDB" id="A0A6J6IDH9"/>
<organism evidence="2">
    <name type="scientific">freshwater metagenome</name>
    <dbReference type="NCBI Taxonomy" id="449393"/>
    <lineage>
        <taxon>unclassified sequences</taxon>
        <taxon>metagenomes</taxon>
        <taxon>ecological metagenomes</taxon>
    </lineage>
</organism>
<sequence>MASSDIGILDQTFGNRLTLMACHPKFSAAQRIVVTATMVSNPAPTTSQGDLGDLVTTDASVDALAGGDSGAWPGALLFSALAGAIWFGTWFAARSWKRWPAYLIGTPLVLVALFFAFQNIAKLLPASY</sequence>
<name>A0A6J6IDH9_9ZZZZ</name>
<evidence type="ECO:0000256" key="1">
    <source>
        <dbReference type="SAM" id="Phobius"/>
    </source>
</evidence>
<keyword evidence="1" id="KW-0812">Transmembrane</keyword>
<evidence type="ECO:0000313" key="2">
    <source>
        <dbReference type="EMBL" id="CAB4622509.1"/>
    </source>
</evidence>
<proteinExistence type="predicted"/>
<keyword evidence="1" id="KW-1133">Transmembrane helix</keyword>
<dbReference type="Gene3D" id="2.40.260.10">
    <property type="entry name" value="Sortase"/>
    <property type="match status" value="1"/>
</dbReference>